<keyword evidence="3" id="KW-1185">Reference proteome</keyword>
<comment type="caution">
    <text evidence="2">The sequence shown here is derived from an EMBL/GenBank/DDBJ whole genome shotgun (WGS) entry which is preliminary data.</text>
</comment>
<name>A0A2P5CE93_PARAD</name>
<proteinExistence type="predicted"/>
<feature type="compositionally biased region" description="Basic and acidic residues" evidence="1">
    <location>
        <begin position="18"/>
        <end position="30"/>
    </location>
</feature>
<dbReference type="PANTHER" id="PTHR33240:SF15">
    <property type="entry name" value="GAG-PRO-LIKE PROTEIN"/>
    <property type="match status" value="1"/>
</dbReference>
<dbReference type="OrthoDB" id="1166097at2759"/>
<organism evidence="2 3">
    <name type="scientific">Parasponia andersonii</name>
    <name type="common">Sponia andersonii</name>
    <dbReference type="NCBI Taxonomy" id="3476"/>
    <lineage>
        <taxon>Eukaryota</taxon>
        <taxon>Viridiplantae</taxon>
        <taxon>Streptophyta</taxon>
        <taxon>Embryophyta</taxon>
        <taxon>Tracheophyta</taxon>
        <taxon>Spermatophyta</taxon>
        <taxon>Magnoliopsida</taxon>
        <taxon>eudicotyledons</taxon>
        <taxon>Gunneridae</taxon>
        <taxon>Pentapetalae</taxon>
        <taxon>rosids</taxon>
        <taxon>fabids</taxon>
        <taxon>Rosales</taxon>
        <taxon>Cannabaceae</taxon>
        <taxon>Parasponia</taxon>
    </lineage>
</organism>
<dbReference type="AlphaFoldDB" id="A0A2P5CE93"/>
<accession>A0A2P5CE93</accession>
<reference evidence="3" key="1">
    <citation type="submission" date="2016-06" db="EMBL/GenBank/DDBJ databases">
        <title>Parallel loss of symbiosis genes in relatives of nitrogen-fixing non-legume Parasponia.</title>
        <authorList>
            <person name="Van Velzen R."/>
            <person name="Holmer R."/>
            <person name="Bu F."/>
            <person name="Rutten L."/>
            <person name="Van Zeijl A."/>
            <person name="Liu W."/>
            <person name="Santuari L."/>
            <person name="Cao Q."/>
            <person name="Sharma T."/>
            <person name="Shen D."/>
            <person name="Roswanjaya Y."/>
            <person name="Wardhani T."/>
            <person name="Kalhor M.S."/>
            <person name="Jansen J."/>
            <person name="Van den Hoogen J."/>
            <person name="Gungor B."/>
            <person name="Hartog M."/>
            <person name="Hontelez J."/>
            <person name="Verver J."/>
            <person name="Yang W.-C."/>
            <person name="Schijlen E."/>
            <person name="Repin R."/>
            <person name="Schilthuizen M."/>
            <person name="Schranz E."/>
            <person name="Heidstra R."/>
            <person name="Miyata K."/>
            <person name="Fedorova E."/>
            <person name="Kohlen W."/>
            <person name="Bisseling T."/>
            <person name="Smit S."/>
            <person name="Geurts R."/>
        </authorList>
    </citation>
    <scope>NUCLEOTIDE SEQUENCE [LARGE SCALE GENOMIC DNA]</scope>
    <source>
        <strain evidence="3">cv. WU1-14</strain>
    </source>
</reference>
<protein>
    <submittedName>
        <fullName evidence="2">Uncharacterized protein</fullName>
    </submittedName>
</protein>
<gene>
    <name evidence="2" type="ORF">PanWU01x14_160530</name>
</gene>
<sequence>MAIQADKLKQYVKTGRSQSKEDAAKTEKGKQTQASGSREQALRIVSMIIGRPKPTQGQEEKKKYQKITEERISSLGIVTLKICATERCLYVDFVVIDCQSSFNVIMGRGWIHTMHWVASILHQVLRCLSKDGTYTVDIKRDQASVRKYFSTALRGVDASVSTSTGTDSNQTTTCQYT</sequence>
<evidence type="ECO:0000256" key="1">
    <source>
        <dbReference type="SAM" id="MobiDB-lite"/>
    </source>
</evidence>
<dbReference type="EMBL" id="JXTB01000141">
    <property type="protein sequence ID" value="PON59304.1"/>
    <property type="molecule type" value="Genomic_DNA"/>
</dbReference>
<dbReference type="Proteomes" id="UP000237105">
    <property type="component" value="Unassembled WGS sequence"/>
</dbReference>
<evidence type="ECO:0000313" key="3">
    <source>
        <dbReference type="Proteomes" id="UP000237105"/>
    </source>
</evidence>
<evidence type="ECO:0000313" key="2">
    <source>
        <dbReference type="EMBL" id="PON59304.1"/>
    </source>
</evidence>
<dbReference type="PANTHER" id="PTHR33240">
    <property type="entry name" value="OS08G0508500 PROTEIN"/>
    <property type="match status" value="1"/>
</dbReference>
<feature type="region of interest" description="Disordered" evidence="1">
    <location>
        <begin position="1"/>
        <end position="40"/>
    </location>
</feature>